<feature type="domain" description="Aminoglycoside phosphotransferase" evidence="6">
    <location>
        <begin position="1415"/>
        <end position="1477"/>
    </location>
</feature>
<evidence type="ECO:0000259" key="8">
    <source>
        <dbReference type="Pfam" id="PF12770"/>
    </source>
</evidence>
<dbReference type="InterPro" id="IPR043129">
    <property type="entry name" value="ATPase_NBD"/>
</dbReference>
<dbReference type="Gene3D" id="3.90.1200.10">
    <property type="match status" value="1"/>
</dbReference>
<dbReference type="SUPFAM" id="SSF48452">
    <property type="entry name" value="TPR-like"/>
    <property type="match status" value="2"/>
</dbReference>
<feature type="domain" description="ATPase BadF/BadG/BcrA/BcrD type" evidence="7">
    <location>
        <begin position="1613"/>
        <end position="1947"/>
    </location>
</feature>
<dbReference type="InterPro" id="IPR024983">
    <property type="entry name" value="CHAT_dom"/>
</dbReference>
<name>F8PT92_SERL3</name>
<dbReference type="OMA" id="ELAINHY"/>
<dbReference type="InParanoid" id="F8PT92"/>
<dbReference type="Proteomes" id="UP000008063">
    <property type="component" value="Unassembled WGS sequence"/>
</dbReference>
<gene>
    <name evidence="9" type="ORF">SERLA73DRAFT_159539</name>
</gene>
<dbReference type="Gene3D" id="1.25.40.10">
    <property type="entry name" value="Tetratricopeptide repeat domain"/>
    <property type="match status" value="4"/>
</dbReference>
<sequence length="1968" mass="216712">MSIVLTSQISDDDQPTTPNALPFDDATQLSALADSLLARFGEHGDRNDLENAIAHYVTALESRGPSHPDYPTSLAQLAGALRTRYEQEGSPEDLDYAIESHTLAIELMSPTNTLLPSSLIGLSIAHIIRFERQGNFDDLDCAFGFGRRALALCPPGHRLRASVFGDLANAHLVRYWQRGDPGDLDRAIENHASAVESRLPTQPPRFSALVNFANALLTRFDERGDAADLDGAIAHFAGAEEVCGEDNPSKSMVLMNLANALTNRFESRGDMRDLDCAIGRFEGALRMCNSGHPNRPMVLIDLASALMNRFKQRSEMADLDGAIGHLDDALESCAREHPRRDLVFSNLASAFLVRFGQRGDLADLDSAIQRHEDALELRLPGHPLRSPSLTSLADALRVRFEQKGDPGDLDKAIEYHEEALEILAEGHPSRPSSLVSLANVLLVRFNEQGDLRDLDVAIGHYSRAVATCPPGPNLQSSLGNFATALMTRYSRRGDFEDLEEAISIYSNTVLVYPKGHTEHPMSLMHLAEALVERFRHRGDVRDLNTAVEHYKSALVLIPTGHHHRVSALGELANALLDRSEQGCEMGDLDLAIVYYNRALNLCPPGHSRRAASLGNLANALLRRYHQQNDFEDLELAINHYHSTLELSLRGHHGHAMTVMNLASALLMRFKSLGDVDDLGGTLSHLEDAKSCLEDGHPDMFNLYDLLSRAHLTRYLISEDVSDREEAFAYRRLATTYVTVGSKRRLDSCMQWIADAECWGHTSALEAYRTALEIIDRHVMASSSVLTRHEALRAVRQSIASDAASCAIRDGRLEEAVVLLEQGRALLWAQLARFRTPLDELRSRGNDGRRLAAEFERLSRELEQTSSAWESQRGQEGESRSVIEQRARRFRRLGLEWEGVVEDIRRAEGFSMFLMPTPFCELQEAAVGGPIIIVNVGRYRCDVIIVLRSSPPRLVPLPLITYQDVSQLSIELTTALKSSTAVGEEKIREQQITRVLRGLWDTIVQPVVDVLRSMKDDVPKGSRIWWCPTSKLAFLPLHAAGPYRNREANLPHLFVSSYTPTLSALIRSRRSRRNISDSPARSFLAIGQPKPFNSSYENDLQTVDSELLTVREIVSPVMPCSSLAGMKATAEAVMSGIQAHGWIHLSCHGKQDMFQPFDSMFSLQDQPLRLLDIIRARTKPTADQPEFAFLSACHTAAGDENTPDEVIHLASGMQFSGFRSVVGTLWAVDDGVVGAVVEGFYRHLVRDGMGYTQAARALNRVMKTVNRNEVPLDQRIVFIHIGAVYVELRARYENAFLGGYFSRVKWFPFGLLLKIGRADIGLEAATLRFIRRHTSIPVPLVLVSATYGNDAYTLMRRVLNMCGNFDFCLVLLKFLQVRRISGNQPLGPYPSESTFNDRLVIAANPFMDEGLTTPIRARMRNDHPIVFTHGDLAPRNIMMRGSEIVAIVDWEESGWMPEHWELVKLMWCTGMEKNSGWAQLMLDKFAHEEESWKIDKELSDIMTLPSSMSQSRIDQPHHWLSGNYLVYLVYPDPNYEGQSTKQTILALGLSIASKTVRFSCLNIFVTGPSEENVKTLFKGGVGQVKLAVIEGATYRSTGHSPSLKLDRKLSGNCGGSKTSAVICDSSGTILGRALGGPSNFAYLGIAAFTDAVRVAVSNALKTCVSPPSIEPVSLPPSSEIFATVWFGISGVDSPAAVVNASNGLSALLNVPVGPRLIVANDTHLLAAPLRLHPDISHAIAAIAGTGSCVVSFKQTPVGTLEELARTGGWGWILGDEGGGFHVGRETLRQILLDDNRASLGGTKPAPSSLKEKILARFGVEGVENAPEVLPVVHLPEPSLTANEMPDVPSYLLVAREKRLSQLAPLVFDAAFNEGDPFALKVLRICAHALAEQIALLSREEGEDPALKPRGVRARESVLCFGGSLVGVEKYRDIVLEELEGMGHVFKYVEFVDDAAAVGAAGLASLGKLD</sequence>
<dbReference type="HOGENOM" id="CLU_234466_0_0_1"/>
<keyword evidence="10" id="KW-1185">Reference proteome</keyword>
<dbReference type="SUPFAM" id="SSF53067">
    <property type="entry name" value="Actin-like ATPase domain"/>
    <property type="match status" value="2"/>
</dbReference>
<dbReference type="PANTHER" id="PTHR43190">
    <property type="entry name" value="N-ACETYL-D-GLUCOSAMINE KINASE"/>
    <property type="match status" value="1"/>
</dbReference>
<evidence type="ECO:0000256" key="1">
    <source>
        <dbReference type="ARBA" id="ARBA00006198"/>
    </source>
</evidence>
<dbReference type="CDD" id="cd05120">
    <property type="entry name" value="APH_ChoK_like"/>
    <property type="match status" value="1"/>
</dbReference>
<dbReference type="InterPro" id="IPR002731">
    <property type="entry name" value="ATPase_BadF"/>
</dbReference>
<organism evidence="10">
    <name type="scientific">Serpula lacrymans var. lacrymans (strain S7.3)</name>
    <name type="common">Dry rot fungus</name>
    <dbReference type="NCBI Taxonomy" id="936435"/>
    <lineage>
        <taxon>Eukaryota</taxon>
        <taxon>Fungi</taxon>
        <taxon>Dikarya</taxon>
        <taxon>Basidiomycota</taxon>
        <taxon>Agaricomycotina</taxon>
        <taxon>Agaricomycetes</taxon>
        <taxon>Agaricomycetidae</taxon>
        <taxon>Boletales</taxon>
        <taxon>Coniophorineae</taxon>
        <taxon>Serpulaceae</taxon>
        <taxon>Serpula</taxon>
    </lineage>
</organism>
<dbReference type="InterPro" id="IPR052519">
    <property type="entry name" value="Euk-type_GlcNAc_Kinase"/>
</dbReference>
<dbReference type="CDD" id="cd24007">
    <property type="entry name" value="ASKHA_NBD_eukNAGK-like"/>
    <property type="match status" value="1"/>
</dbReference>
<evidence type="ECO:0000259" key="6">
    <source>
        <dbReference type="Pfam" id="PF01636"/>
    </source>
</evidence>
<accession>F8PT92</accession>
<dbReference type="STRING" id="936435.F8PT92"/>
<reference evidence="10" key="1">
    <citation type="journal article" date="2011" name="Science">
        <title>The plant cell wall-decomposing machinery underlies the functional diversity of forest fungi.</title>
        <authorList>
            <person name="Eastwood D.C."/>
            <person name="Floudas D."/>
            <person name="Binder M."/>
            <person name="Majcherczyk A."/>
            <person name="Schneider P."/>
            <person name="Aerts A."/>
            <person name="Asiegbu F.O."/>
            <person name="Baker S.E."/>
            <person name="Barry K."/>
            <person name="Bendiksby M."/>
            <person name="Blumentritt M."/>
            <person name="Coutinho P.M."/>
            <person name="Cullen D."/>
            <person name="de Vries R.P."/>
            <person name="Gathman A."/>
            <person name="Goodell B."/>
            <person name="Henrissat B."/>
            <person name="Ihrmark K."/>
            <person name="Kauserud H."/>
            <person name="Kohler A."/>
            <person name="LaButti K."/>
            <person name="Lapidus A."/>
            <person name="Lavin J.L."/>
            <person name="Lee Y.-H."/>
            <person name="Lindquist E."/>
            <person name="Lilly W."/>
            <person name="Lucas S."/>
            <person name="Morin E."/>
            <person name="Murat C."/>
            <person name="Oguiza J.A."/>
            <person name="Park J."/>
            <person name="Pisabarro A.G."/>
            <person name="Riley R."/>
            <person name="Rosling A."/>
            <person name="Salamov A."/>
            <person name="Schmidt O."/>
            <person name="Schmutz J."/>
            <person name="Skrede I."/>
            <person name="Stenlid J."/>
            <person name="Wiebenga A."/>
            <person name="Xie X."/>
            <person name="Kuees U."/>
            <person name="Hibbett D.S."/>
            <person name="Hoffmeister D."/>
            <person name="Hoegberg N."/>
            <person name="Martin F."/>
            <person name="Grigoriev I.V."/>
            <person name="Watkinson S.C."/>
        </authorList>
    </citation>
    <scope>NUCLEOTIDE SEQUENCE [LARGE SCALE GENOMIC DNA]</scope>
    <source>
        <strain evidence="10">strain S7.3</strain>
    </source>
</reference>
<dbReference type="EC" id="2.7.1.59" evidence="2"/>
<dbReference type="InterPro" id="IPR011990">
    <property type="entry name" value="TPR-like_helical_dom_sf"/>
</dbReference>
<evidence type="ECO:0000256" key="3">
    <source>
        <dbReference type="ARBA" id="ARBA00014974"/>
    </source>
</evidence>
<feature type="region of interest" description="Disordered" evidence="5">
    <location>
        <begin position="1"/>
        <end position="21"/>
    </location>
</feature>
<proteinExistence type="inferred from homology"/>
<dbReference type="GO" id="GO:0045127">
    <property type="term" value="F:N-acetylglucosamine kinase activity"/>
    <property type="evidence" value="ECO:0007669"/>
    <property type="project" value="UniProtKB-EC"/>
</dbReference>
<feature type="domain" description="CHAT" evidence="8">
    <location>
        <begin position="993"/>
        <end position="1268"/>
    </location>
</feature>
<dbReference type="Pfam" id="PF01636">
    <property type="entry name" value="APH"/>
    <property type="match status" value="1"/>
</dbReference>
<dbReference type="InterPro" id="IPR011009">
    <property type="entry name" value="Kinase-like_dom_sf"/>
</dbReference>
<evidence type="ECO:0000259" key="7">
    <source>
        <dbReference type="Pfam" id="PF01869"/>
    </source>
</evidence>
<evidence type="ECO:0000313" key="9">
    <source>
        <dbReference type="EMBL" id="EGO00922.1"/>
    </source>
</evidence>
<evidence type="ECO:0000313" key="10">
    <source>
        <dbReference type="Proteomes" id="UP000008063"/>
    </source>
</evidence>
<dbReference type="InterPro" id="IPR002575">
    <property type="entry name" value="Aminoglycoside_PTrfase"/>
</dbReference>
<dbReference type="SUPFAM" id="SSF56112">
    <property type="entry name" value="Protein kinase-like (PK-like)"/>
    <property type="match status" value="1"/>
</dbReference>
<protein>
    <recommendedName>
        <fullName evidence="3">N-acetyl-D-glucosamine kinase</fullName>
        <ecNumber evidence="2">2.7.1.59</ecNumber>
    </recommendedName>
    <alternativeName>
        <fullName evidence="4">GlcNAc kinase</fullName>
    </alternativeName>
</protein>
<evidence type="ECO:0000256" key="4">
    <source>
        <dbReference type="ARBA" id="ARBA00031123"/>
    </source>
</evidence>
<dbReference type="Gene3D" id="3.30.420.40">
    <property type="match status" value="1"/>
</dbReference>
<dbReference type="Pfam" id="PF12770">
    <property type="entry name" value="CHAT"/>
    <property type="match status" value="1"/>
</dbReference>
<dbReference type="EMBL" id="GL945478">
    <property type="protein sequence ID" value="EGO00922.1"/>
    <property type="molecule type" value="Genomic_DNA"/>
</dbReference>
<dbReference type="eggNOG" id="ENOG502S1AZ">
    <property type="taxonomic scope" value="Eukaryota"/>
</dbReference>
<evidence type="ECO:0000256" key="5">
    <source>
        <dbReference type="SAM" id="MobiDB-lite"/>
    </source>
</evidence>
<evidence type="ECO:0000256" key="2">
    <source>
        <dbReference type="ARBA" id="ARBA00012122"/>
    </source>
</evidence>
<comment type="similarity">
    <text evidence="1">Belongs to the eukaryotic-type N-acetylglucosamine kinase family.</text>
</comment>
<feature type="compositionally biased region" description="Polar residues" evidence="5">
    <location>
        <begin position="1"/>
        <end position="19"/>
    </location>
</feature>
<dbReference type="PANTHER" id="PTHR43190:SF3">
    <property type="entry name" value="N-ACETYL-D-GLUCOSAMINE KINASE"/>
    <property type="match status" value="1"/>
</dbReference>
<dbReference type="Pfam" id="PF01869">
    <property type="entry name" value="BcrAD_BadFG"/>
    <property type="match status" value="1"/>
</dbReference>